<dbReference type="RefSeq" id="WP_316470600.1">
    <property type="nucleotide sequence ID" value="NZ_JAVKQK010000078.1"/>
</dbReference>
<protein>
    <submittedName>
        <fullName evidence="1">Uncharacterized protein</fullName>
    </submittedName>
</protein>
<feature type="non-terminal residue" evidence="1">
    <location>
        <position position="1"/>
    </location>
</feature>
<evidence type="ECO:0000313" key="2">
    <source>
        <dbReference type="Proteomes" id="UP001262343"/>
    </source>
</evidence>
<feature type="non-terminal residue" evidence="1">
    <location>
        <position position="88"/>
    </location>
</feature>
<evidence type="ECO:0000313" key="1">
    <source>
        <dbReference type="EMBL" id="MDU9790772.1"/>
    </source>
</evidence>
<sequence>IKDNILAWRRASPAIVWFWGGQKKGPADEVRVSAGLRGYADRWDKTPEMFGLEGAAISAVLQPGTEHPVTRMDGSHMGITYLMRGDAL</sequence>
<accession>A0AAW8XG66</accession>
<reference evidence="1" key="1">
    <citation type="submission" date="2023-08" db="EMBL/GenBank/DDBJ databases">
        <title>First insite into the whole-genome sequence variations in clarithromycin resistant Helicobacter pylori clinical isolates in Russia.</title>
        <authorList>
            <person name="Starkova D.A."/>
            <person name="Svarval A.V."/>
            <person name="Polev D.E."/>
            <person name="Saitova A.T."/>
            <person name="Gladyshev N.S."/>
            <person name="Egorova S.A."/>
        </authorList>
    </citation>
    <scope>NUCLEOTIDE SEQUENCE</scope>
    <source>
        <strain evidence="1">HP96</strain>
    </source>
</reference>
<organism evidence="1 2">
    <name type="scientific">Helicobacter pylori</name>
    <name type="common">Campylobacter pylori</name>
    <dbReference type="NCBI Taxonomy" id="210"/>
    <lineage>
        <taxon>Bacteria</taxon>
        <taxon>Pseudomonadati</taxon>
        <taxon>Campylobacterota</taxon>
        <taxon>Epsilonproteobacteria</taxon>
        <taxon>Campylobacterales</taxon>
        <taxon>Helicobacteraceae</taxon>
        <taxon>Helicobacter</taxon>
    </lineage>
</organism>
<gene>
    <name evidence="1" type="ORF">RGC53_08270</name>
</gene>
<dbReference type="AlphaFoldDB" id="A0AAW8XG66"/>
<dbReference type="EMBL" id="JAVKQK010000078">
    <property type="protein sequence ID" value="MDU9790772.1"/>
    <property type="molecule type" value="Genomic_DNA"/>
</dbReference>
<comment type="caution">
    <text evidence="1">The sequence shown here is derived from an EMBL/GenBank/DDBJ whole genome shotgun (WGS) entry which is preliminary data.</text>
</comment>
<proteinExistence type="predicted"/>
<name>A0AAW8XG66_HELPX</name>
<dbReference type="Proteomes" id="UP001262343">
    <property type="component" value="Unassembled WGS sequence"/>
</dbReference>